<reference evidence="3 4" key="1">
    <citation type="submission" date="2024-02" db="EMBL/GenBank/DDBJ databases">
        <title>Deinococcus xinjiangensis NBRC 107630.</title>
        <authorList>
            <person name="Ichikawa N."/>
            <person name="Katano-Makiyama Y."/>
            <person name="Hidaka K."/>
        </authorList>
    </citation>
    <scope>NUCLEOTIDE SEQUENCE [LARGE SCALE GENOMIC DNA]</scope>
    <source>
        <strain evidence="3 4">NBRC 107630</strain>
    </source>
</reference>
<proteinExistence type="predicted"/>
<feature type="region of interest" description="Disordered" evidence="1">
    <location>
        <begin position="303"/>
        <end position="325"/>
    </location>
</feature>
<comment type="caution">
    <text evidence="3">The sequence shown here is derived from an EMBL/GenBank/DDBJ whole genome shotgun (WGS) entry which is preliminary data.</text>
</comment>
<keyword evidence="2" id="KW-0472">Membrane</keyword>
<accession>A0ABP9VE16</accession>
<protein>
    <submittedName>
        <fullName evidence="3">Uncharacterized protein</fullName>
    </submittedName>
</protein>
<keyword evidence="2" id="KW-1133">Transmembrane helix</keyword>
<name>A0ABP9VE16_9DEIO</name>
<sequence length="325" mass="36402">MWNVFVLLVFVAQVRLGALGWEAAWWSAANLTLLAALYYGFLGRQRRELVTLVGWAILGWLLGTGWAAFNIGSFWLGLGLILGLLLVYTMLTDWLATRTWLRFITRRPEGWKAPQQQSRPSVLASGPFQLKPSLGNDDMWEVHTQQGYASNHSSRQDAEQWVIDRYTAYRQSKKLPVDAELLLPAEPSPPAKPMTAPPADSRWHTDQKLTPAEILAFSPYVLIGSSAAGAIVMRYEASGKRDVDSFDPAEYPEVKLPSPLPTGFQLYERGTWNMLSHDQDLSAAEAEVVRRYHAQWRKAMRLDSGSANKAEETAETPTPSANKLN</sequence>
<keyword evidence="4" id="KW-1185">Reference proteome</keyword>
<organism evidence="3 4">
    <name type="scientific">Deinococcus xinjiangensis</name>
    <dbReference type="NCBI Taxonomy" id="457454"/>
    <lineage>
        <taxon>Bacteria</taxon>
        <taxon>Thermotogati</taxon>
        <taxon>Deinococcota</taxon>
        <taxon>Deinococci</taxon>
        <taxon>Deinococcales</taxon>
        <taxon>Deinococcaceae</taxon>
        <taxon>Deinococcus</taxon>
    </lineage>
</organism>
<evidence type="ECO:0000313" key="4">
    <source>
        <dbReference type="Proteomes" id="UP001458946"/>
    </source>
</evidence>
<gene>
    <name evidence="3" type="ORF">Dxin01_03247</name>
</gene>
<evidence type="ECO:0000256" key="1">
    <source>
        <dbReference type="SAM" id="MobiDB-lite"/>
    </source>
</evidence>
<dbReference type="RefSeq" id="WP_353543461.1">
    <property type="nucleotide sequence ID" value="NZ_BAABRN010000052.1"/>
</dbReference>
<feature type="transmembrane region" description="Helical" evidence="2">
    <location>
        <begin position="26"/>
        <end position="42"/>
    </location>
</feature>
<feature type="transmembrane region" description="Helical" evidence="2">
    <location>
        <begin position="75"/>
        <end position="96"/>
    </location>
</feature>
<feature type="transmembrane region" description="Helical" evidence="2">
    <location>
        <begin position="49"/>
        <end position="69"/>
    </location>
</feature>
<keyword evidence="2" id="KW-0812">Transmembrane</keyword>
<evidence type="ECO:0000256" key="2">
    <source>
        <dbReference type="SAM" id="Phobius"/>
    </source>
</evidence>
<dbReference type="EMBL" id="BAABRN010000052">
    <property type="protein sequence ID" value="GAA5503488.1"/>
    <property type="molecule type" value="Genomic_DNA"/>
</dbReference>
<dbReference type="Proteomes" id="UP001458946">
    <property type="component" value="Unassembled WGS sequence"/>
</dbReference>
<feature type="region of interest" description="Disordered" evidence="1">
    <location>
        <begin position="185"/>
        <end position="204"/>
    </location>
</feature>
<feature type="compositionally biased region" description="Pro residues" evidence="1">
    <location>
        <begin position="186"/>
        <end position="196"/>
    </location>
</feature>
<evidence type="ECO:0000313" key="3">
    <source>
        <dbReference type="EMBL" id="GAA5503488.1"/>
    </source>
</evidence>
<feature type="compositionally biased region" description="Polar residues" evidence="1">
    <location>
        <begin position="315"/>
        <end position="325"/>
    </location>
</feature>